<evidence type="ECO:0000313" key="1">
    <source>
        <dbReference type="EMBL" id="SHJ13685.1"/>
    </source>
</evidence>
<keyword evidence="2" id="KW-1185">Reference proteome</keyword>
<accession>A0ABY1IGD2</accession>
<reference evidence="1 2" key="1">
    <citation type="submission" date="2016-11" db="EMBL/GenBank/DDBJ databases">
        <authorList>
            <person name="Varghese N."/>
            <person name="Submissions S."/>
        </authorList>
    </citation>
    <scope>NUCLEOTIDE SEQUENCE [LARGE SCALE GENOMIC DNA]</scope>
    <source>
        <strain evidence="1 2">DSM 21988</strain>
    </source>
</reference>
<name>A0ABY1IGD2_9HYPH</name>
<dbReference type="Proteomes" id="UP000184290">
    <property type="component" value="Unassembled WGS sequence"/>
</dbReference>
<dbReference type="EMBL" id="FQZC01000002">
    <property type="protein sequence ID" value="SHJ13685.1"/>
    <property type="molecule type" value="Genomic_DNA"/>
</dbReference>
<dbReference type="Pfam" id="PF05045">
    <property type="entry name" value="RgpF"/>
    <property type="match status" value="1"/>
</dbReference>
<organism evidence="1 2">
    <name type="scientific">Aureimonas altamirensis DSM 21988</name>
    <dbReference type="NCBI Taxonomy" id="1121026"/>
    <lineage>
        <taxon>Bacteria</taxon>
        <taxon>Pseudomonadati</taxon>
        <taxon>Pseudomonadota</taxon>
        <taxon>Alphaproteobacteria</taxon>
        <taxon>Hyphomicrobiales</taxon>
        <taxon>Aurantimonadaceae</taxon>
        <taxon>Aureimonas</taxon>
    </lineage>
</organism>
<protein>
    <submittedName>
        <fullName evidence="1">Rhamnan synthesis protein F</fullName>
    </submittedName>
</protein>
<comment type="caution">
    <text evidence="1">The sequence shown here is derived from an EMBL/GenBank/DDBJ whole genome shotgun (WGS) entry which is preliminary data.</text>
</comment>
<proteinExistence type="predicted"/>
<gene>
    <name evidence="1" type="ORF">SAMN02745911_1786</name>
</gene>
<dbReference type="RefSeq" id="WP_060604410.1">
    <property type="nucleotide sequence ID" value="NZ_FQZC01000002.1"/>
</dbReference>
<evidence type="ECO:0000313" key="2">
    <source>
        <dbReference type="Proteomes" id="UP000184290"/>
    </source>
</evidence>
<sequence>MSKLHADALPQVSVFVQVHYPDIWQDMSGIIAERMATPFRLILTTSHHGERLAIPDTPNLASHHVLYTANQGRDILPFLRALAAEPEFDIGLKLHTKKSPQRGDGDRWRTDILNSLLPDQAGTRRIVRKLAEDPRVGFVAPDRFCLPVEPWILENGDAMRRAMEAIAPAAPQAYMDGAYFAAGSMFWFRRAALAALGSERLFSIFEPEMKQLDGTIAHGLERLFPVEARRQGFLTMPLSTLMAAGPQTPAEQVEAITRLEVAKPNPLFPSPYESPASASLSVDRAPAKRANIVARLGPIYMALPLPLRRLAKSMLKRFKTG</sequence>
<dbReference type="InterPro" id="IPR007739">
    <property type="entry name" value="RgpF"/>
</dbReference>